<organism evidence="1">
    <name type="scientific">Polynucleobacter sp. UK-FUSCHL-C3</name>
    <dbReference type="NCBI Taxonomy" id="2955208"/>
    <lineage>
        <taxon>Bacteria</taxon>
        <taxon>Pseudomonadati</taxon>
        <taxon>Pseudomonadota</taxon>
        <taxon>Betaproteobacteria</taxon>
        <taxon>Burkholderiales</taxon>
        <taxon>Burkholderiaceae</taxon>
        <taxon>Polynucleobacter</taxon>
    </lineage>
</organism>
<dbReference type="EMBL" id="CP099959">
    <property type="protein sequence ID" value="XCC58215.1"/>
    <property type="molecule type" value="Genomic_DNA"/>
</dbReference>
<dbReference type="InterPro" id="IPR014993">
    <property type="entry name" value="DUF1841"/>
</dbReference>
<protein>
    <submittedName>
        <fullName evidence="1">DUF1841 family protein</fullName>
    </submittedName>
</protein>
<reference evidence="1" key="1">
    <citation type="submission" date="2022-06" db="EMBL/GenBank/DDBJ databases">
        <title>New Polynucleobacter species.</title>
        <authorList>
            <person name="Hahn M.W."/>
        </authorList>
    </citation>
    <scope>NUCLEOTIDE SEQUENCE</scope>
    <source>
        <strain evidence="1">UK-FUSCHL-C3</strain>
    </source>
</reference>
<proteinExistence type="predicted"/>
<dbReference type="Pfam" id="PF08897">
    <property type="entry name" value="DUF1841"/>
    <property type="match status" value="1"/>
</dbReference>
<dbReference type="AlphaFoldDB" id="A0AAU8A4A5"/>
<accession>A0AAU8A4A5</accession>
<gene>
    <name evidence="1" type="ORF">NKE59_02695</name>
</gene>
<dbReference type="RefSeq" id="WP_353439394.1">
    <property type="nucleotide sequence ID" value="NZ_CP099959.1"/>
</dbReference>
<sequence>MALFNPSREEVREFFCSTWQKHQDGHVLTPLEMIASQWMEQHPEFHKILCDPSGALEQEFTPEKGKTNPFLHLSMHLSISEQISIDQPPSIRHIANTLSRKLDSEHEAQHQIMECLGQVLWQAQNQSKPIDVTDYIELLKKLI</sequence>
<evidence type="ECO:0000313" key="1">
    <source>
        <dbReference type="EMBL" id="XCC58215.1"/>
    </source>
</evidence>
<name>A0AAU8A4A5_9BURK</name>